<sequence>MPYQSLGLDASFLGLKILGISMPCQSPGVLMPCQSPGLDTWLFGFKISGISMACQFPGLDAWFLGFKISGVSMPSQSPCLDAWDLDALPSPVVSMPCQSQGLNALFLGFKISGVSMPCQSLGSILELIFPYVEKYILPRHAPLKLRRISHSEGIGNSMEERIPEATEKVSIKIALSDSVDNLIDNGGLP</sequence>
<organism evidence="1 2">
    <name type="scientific">Senna tora</name>
    <dbReference type="NCBI Taxonomy" id="362788"/>
    <lineage>
        <taxon>Eukaryota</taxon>
        <taxon>Viridiplantae</taxon>
        <taxon>Streptophyta</taxon>
        <taxon>Embryophyta</taxon>
        <taxon>Tracheophyta</taxon>
        <taxon>Spermatophyta</taxon>
        <taxon>Magnoliopsida</taxon>
        <taxon>eudicotyledons</taxon>
        <taxon>Gunneridae</taxon>
        <taxon>Pentapetalae</taxon>
        <taxon>rosids</taxon>
        <taxon>fabids</taxon>
        <taxon>Fabales</taxon>
        <taxon>Fabaceae</taxon>
        <taxon>Caesalpinioideae</taxon>
        <taxon>Cassia clade</taxon>
        <taxon>Senna</taxon>
    </lineage>
</organism>
<dbReference type="AlphaFoldDB" id="A0A834TD46"/>
<dbReference type="EMBL" id="JAAIUW010000009">
    <property type="protein sequence ID" value="KAF7814964.1"/>
    <property type="molecule type" value="Genomic_DNA"/>
</dbReference>
<proteinExistence type="predicted"/>
<keyword evidence="2" id="KW-1185">Reference proteome</keyword>
<evidence type="ECO:0000313" key="1">
    <source>
        <dbReference type="EMBL" id="KAF7814964.1"/>
    </source>
</evidence>
<protein>
    <submittedName>
        <fullName evidence="1">Uncharacterized protein</fullName>
    </submittedName>
</protein>
<dbReference type="Proteomes" id="UP000634136">
    <property type="component" value="Unassembled WGS sequence"/>
</dbReference>
<name>A0A834TD46_9FABA</name>
<comment type="caution">
    <text evidence="1">The sequence shown here is derived from an EMBL/GenBank/DDBJ whole genome shotgun (WGS) entry which is preliminary data.</text>
</comment>
<reference evidence="1" key="1">
    <citation type="submission" date="2020-09" db="EMBL/GenBank/DDBJ databases">
        <title>Genome-Enabled Discovery of Anthraquinone Biosynthesis in Senna tora.</title>
        <authorList>
            <person name="Kang S.-H."/>
            <person name="Pandey R.P."/>
            <person name="Lee C.-M."/>
            <person name="Sim J.-S."/>
            <person name="Jeong J.-T."/>
            <person name="Choi B.-S."/>
            <person name="Jung M."/>
            <person name="Ginzburg D."/>
            <person name="Zhao K."/>
            <person name="Won S.Y."/>
            <person name="Oh T.-J."/>
            <person name="Yu Y."/>
            <person name="Kim N.-H."/>
            <person name="Lee O.R."/>
            <person name="Lee T.-H."/>
            <person name="Bashyal P."/>
            <person name="Kim T.-S."/>
            <person name="Lee W.-H."/>
            <person name="Kawkins C."/>
            <person name="Kim C.-K."/>
            <person name="Kim J.S."/>
            <person name="Ahn B.O."/>
            <person name="Rhee S.Y."/>
            <person name="Sohng J.K."/>
        </authorList>
    </citation>
    <scope>NUCLEOTIDE SEQUENCE</scope>
    <source>
        <tissue evidence="1">Leaf</tissue>
    </source>
</reference>
<gene>
    <name evidence="1" type="ORF">G2W53_028933</name>
</gene>
<accession>A0A834TD46</accession>
<evidence type="ECO:0000313" key="2">
    <source>
        <dbReference type="Proteomes" id="UP000634136"/>
    </source>
</evidence>